<evidence type="ECO:0000256" key="7">
    <source>
        <dbReference type="ARBA" id="ARBA00023224"/>
    </source>
</evidence>
<comment type="caution">
    <text evidence="10">The sequence shown here is derived from an EMBL/GenBank/DDBJ whole genome shotgun (WGS) entry which is preliminary data.</text>
</comment>
<evidence type="ECO:0000256" key="8">
    <source>
        <dbReference type="SAM" id="Phobius"/>
    </source>
</evidence>
<keyword evidence="5 8" id="KW-0472">Membrane</keyword>
<dbReference type="Proteomes" id="UP000663845">
    <property type="component" value="Unassembled WGS sequence"/>
</dbReference>
<keyword evidence="6" id="KW-0675">Receptor</keyword>
<keyword evidence="3 8" id="KW-1133">Transmembrane helix</keyword>
<keyword evidence="7" id="KW-0807">Transducer</keyword>
<feature type="transmembrane region" description="Helical" evidence="8">
    <location>
        <begin position="171"/>
        <end position="193"/>
    </location>
</feature>
<feature type="transmembrane region" description="Helical" evidence="8">
    <location>
        <begin position="20"/>
        <end position="37"/>
    </location>
</feature>
<dbReference type="AlphaFoldDB" id="A0A813T702"/>
<feature type="domain" description="G-protein coupled receptors family 1 profile" evidence="9">
    <location>
        <begin position="28"/>
        <end position="302"/>
    </location>
</feature>
<evidence type="ECO:0000259" key="9">
    <source>
        <dbReference type="PROSITE" id="PS50262"/>
    </source>
</evidence>
<dbReference type="Gene3D" id="1.20.1070.10">
    <property type="entry name" value="Rhodopsin 7-helix transmembrane proteins"/>
    <property type="match status" value="1"/>
</dbReference>
<dbReference type="PROSITE" id="PS50262">
    <property type="entry name" value="G_PROTEIN_RECEP_F1_2"/>
    <property type="match status" value="1"/>
</dbReference>
<dbReference type="GO" id="GO:0005886">
    <property type="term" value="C:plasma membrane"/>
    <property type="evidence" value="ECO:0007669"/>
    <property type="project" value="TreeGrafter"/>
</dbReference>
<evidence type="ECO:0000313" key="10">
    <source>
        <dbReference type="EMBL" id="CAF0806403.1"/>
    </source>
</evidence>
<organism evidence="10 12">
    <name type="scientific">Adineta steineri</name>
    <dbReference type="NCBI Taxonomy" id="433720"/>
    <lineage>
        <taxon>Eukaryota</taxon>
        <taxon>Metazoa</taxon>
        <taxon>Spiralia</taxon>
        <taxon>Gnathifera</taxon>
        <taxon>Rotifera</taxon>
        <taxon>Eurotatoria</taxon>
        <taxon>Bdelloidea</taxon>
        <taxon>Adinetida</taxon>
        <taxon>Adinetidae</taxon>
        <taxon>Adineta</taxon>
    </lineage>
</organism>
<protein>
    <recommendedName>
        <fullName evidence="9">G-protein coupled receptors family 1 profile domain-containing protein</fullName>
    </recommendedName>
</protein>
<dbReference type="Proteomes" id="UP000663844">
    <property type="component" value="Unassembled WGS sequence"/>
</dbReference>
<evidence type="ECO:0000256" key="3">
    <source>
        <dbReference type="ARBA" id="ARBA00022989"/>
    </source>
</evidence>
<feature type="transmembrane region" description="Helical" evidence="8">
    <location>
        <begin position="90"/>
        <end position="112"/>
    </location>
</feature>
<evidence type="ECO:0000313" key="11">
    <source>
        <dbReference type="EMBL" id="CAF3690221.1"/>
    </source>
</evidence>
<evidence type="ECO:0000256" key="1">
    <source>
        <dbReference type="ARBA" id="ARBA00004141"/>
    </source>
</evidence>
<keyword evidence="2 8" id="KW-0812">Transmembrane</keyword>
<feature type="transmembrane region" description="Helical" evidence="8">
    <location>
        <begin position="49"/>
        <end position="70"/>
    </location>
</feature>
<keyword evidence="4" id="KW-0297">G-protein coupled receptor</keyword>
<dbReference type="EMBL" id="CAJOAZ010000649">
    <property type="protein sequence ID" value="CAF3690221.1"/>
    <property type="molecule type" value="Genomic_DNA"/>
</dbReference>
<evidence type="ECO:0000256" key="6">
    <source>
        <dbReference type="ARBA" id="ARBA00023170"/>
    </source>
</evidence>
<proteinExistence type="predicted"/>
<accession>A0A813T702</accession>
<name>A0A813T702_9BILA</name>
<comment type="subcellular location">
    <subcellularLocation>
        <location evidence="1">Membrane</location>
        <topology evidence="1">Multi-pass membrane protein</topology>
    </subcellularLocation>
</comment>
<dbReference type="PANTHER" id="PTHR24243">
    <property type="entry name" value="G-PROTEIN COUPLED RECEPTOR"/>
    <property type="match status" value="1"/>
</dbReference>
<feature type="transmembrane region" description="Helical" evidence="8">
    <location>
        <begin position="238"/>
        <end position="262"/>
    </location>
</feature>
<evidence type="ECO:0000313" key="12">
    <source>
        <dbReference type="Proteomes" id="UP000663845"/>
    </source>
</evidence>
<feature type="transmembrane region" description="Helical" evidence="8">
    <location>
        <begin position="133"/>
        <end position="151"/>
    </location>
</feature>
<dbReference type="InterPro" id="IPR017452">
    <property type="entry name" value="GPCR_Rhodpsn_7TM"/>
</dbReference>
<feature type="transmembrane region" description="Helical" evidence="8">
    <location>
        <begin position="282"/>
        <end position="305"/>
    </location>
</feature>
<dbReference type="EMBL" id="CAJNOG010000033">
    <property type="protein sequence ID" value="CAF0806403.1"/>
    <property type="molecule type" value="Genomic_DNA"/>
</dbReference>
<sequence length="350" mass="40309">MISITLGQAQRAMSSYGLSTFYILGTIGNFFLICILIQRTHRQNSCALYLLSASIVNFILIQCILPASIYSADHVDPQNISLIWCKIRSYLFNSLLMLYRWYKMAACVDRAAMCNRHAWIRSFSNARVARRTILIITIVWLLIPIHLAAYFRIESNRCIPQSGIYAKFFSVYSIVISGWSPPTVMGIFGYIAYKNLKRVKSRVNPSTVPTGIINDYLNNNIASRTSEFHYISKRNRQLLVLLICEIILYMCTNLLYSVNITYSAITSDVSKSSDRIYIESFIAYFSSPFLIIINNCAPFYLYLIISSKFRHDVKKLFTYCCYSHKITPTQNNQLPTINKRETIINHNNDL</sequence>
<evidence type="ECO:0000256" key="4">
    <source>
        <dbReference type="ARBA" id="ARBA00023040"/>
    </source>
</evidence>
<evidence type="ECO:0000256" key="2">
    <source>
        <dbReference type="ARBA" id="ARBA00022692"/>
    </source>
</evidence>
<reference evidence="10" key="1">
    <citation type="submission" date="2021-02" db="EMBL/GenBank/DDBJ databases">
        <authorList>
            <person name="Nowell W R."/>
        </authorList>
    </citation>
    <scope>NUCLEOTIDE SEQUENCE</scope>
</reference>
<dbReference type="GO" id="GO:0004930">
    <property type="term" value="F:G protein-coupled receptor activity"/>
    <property type="evidence" value="ECO:0007669"/>
    <property type="project" value="UniProtKB-KW"/>
</dbReference>
<dbReference type="PANTHER" id="PTHR24243:SF208">
    <property type="entry name" value="PYROKININ-1 RECEPTOR"/>
    <property type="match status" value="1"/>
</dbReference>
<dbReference type="SUPFAM" id="SSF81321">
    <property type="entry name" value="Family A G protein-coupled receptor-like"/>
    <property type="match status" value="1"/>
</dbReference>
<evidence type="ECO:0000256" key="5">
    <source>
        <dbReference type="ARBA" id="ARBA00023136"/>
    </source>
</evidence>
<gene>
    <name evidence="10" type="ORF">JYZ213_LOCUS5536</name>
    <name evidence="11" type="ORF">OXD698_LOCUS11545</name>
</gene>